<protein>
    <submittedName>
        <fullName evidence="1">Uncharacterized protein</fullName>
    </submittedName>
</protein>
<proteinExistence type="predicted"/>
<evidence type="ECO:0000313" key="1">
    <source>
        <dbReference type="EMBL" id="PWK83429.1"/>
    </source>
</evidence>
<dbReference type="RefSeq" id="WP_109640036.1">
    <property type="nucleotide sequence ID" value="NZ_QGHB01000011.1"/>
</dbReference>
<organism evidence="1 2">
    <name type="scientific">Lentzea atacamensis</name>
    <dbReference type="NCBI Taxonomy" id="531938"/>
    <lineage>
        <taxon>Bacteria</taxon>
        <taxon>Bacillati</taxon>
        <taxon>Actinomycetota</taxon>
        <taxon>Actinomycetes</taxon>
        <taxon>Pseudonocardiales</taxon>
        <taxon>Pseudonocardiaceae</taxon>
        <taxon>Lentzea</taxon>
    </lineage>
</organism>
<name>A0A316HU20_9PSEU</name>
<reference evidence="1 2" key="1">
    <citation type="submission" date="2018-05" db="EMBL/GenBank/DDBJ databases">
        <title>Genomic Encyclopedia of Type Strains, Phase IV (KMG-IV): sequencing the most valuable type-strain genomes for metagenomic binning, comparative biology and taxonomic classification.</title>
        <authorList>
            <person name="Goeker M."/>
        </authorList>
    </citation>
    <scope>NUCLEOTIDE SEQUENCE [LARGE SCALE GENOMIC DNA]</scope>
    <source>
        <strain evidence="1 2">DSM 45480</strain>
    </source>
</reference>
<gene>
    <name evidence="1" type="ORF">C8D88_111314</name>
</gene>
<evidence type="ECO:0000313" key="2">
    <source>
        <dbReference type="Proteomes" id="UP000246005"/>
    </source>
</evidence>
<dbReference type="Proteomes" id="UP000246005">
    <property type="component" value="Unassembled WGS sequence"/>
</dbReference>
<accession>A0A316HU20</accession>
<dbReference type="AlphaFoldDB" id="A0A316HU20"/>
<comment type="caution">
    <text evidence="1">The sequence shown here is derived from an EMBL/GenBank/DDBJ whole genome shotgun (WGS) entry which is preliminary data.</text>
</comment>
<sequence>MTDVIDQAAGVVAELVPPPVRRHPLHGRNTVLLRVAIGATAAATAVELAEWPTLSEEQRRGGVLRLCGLAAATWCLVRALRCR</sequence>
<dbReference type="EMBL" id="QGHB01000011">
    <property type="protein sequence ID" value="PWK83429.1"/>
    <property type="molecule type" value="Genomic_DNA"/>
</dbReference>